<dbReference type="GO" id="GO:0003677">
    <property type="term" value="F:DNA binding"/>
    <property type="evidence" value="ECO:0007669"/>
    <property type="project" value="InterPro"/>
</dbReference>
<feature type="region of interest" description="Disordered" evidence="1">
    <location>
        <begin position="1"/>
        <end position="27"/>
    </location>
</feature>
<dbReference type="CDD" id="cd00093">
    <property type="entry name" value="HTH_XRE"/>
    <property type="match status" value="1"/>
</dbReference>
<dbReference type="InterPro" id="IPR010982">
    <property type="entry name" value="Lambda_DNA-bd_dom_sf"/>
</dbReference>
<protein>
    <recommendedName>
        <fullName evidence="2">HTH cro/C1-type domain-containing protein</fullName>
    </recommendedName>
</protein>
<dbReference type="Gene3D" id="1.10.260.40">
    <property type="entry name" value="lambda repressor-like DNA-binding domains"/>
    <property type="match status" value="1"/>
</dbReference>
<dbReference type="RefSeq" id="WP_094362900.1">
    <property type="nucleotide sequence ID" value="NZ_NMVQ01000004.1"/>
</dbReference>
<keyword evidence="4" id="KW-1185">Reference proteome</keyword>
<proteinExistence type="predicted"/>
<evidence type="ECO:0000313" key="3">
    <source>
        <dbReference type="EMBL" id="OYO24311.1"/>
    </source>
</evidence>
<gene>
    <name evidence="3" type="ORF">CGZ93_04205</name>
</gene>
<feature type="domain" description="HTH cro/C1-type" evidence="2">
    <location>
        <begin position="36"/>
        <end position="69"/>
    </location>
</feature>
<dbReference type="AlphaFoldDB" id="A0A255H9I4"/>
<evidence type="ECO:0000313" key="4">
    <source>
        <dbReference type="Proteomes" id="UP000216311"/>
    </source>
</evidence>
<evidence type="ECO:0000256" key="1">
    <source>
        <dbReference type="SAM" id="MobiDB-lite"/>
    </source>
</evidence>
<dbReference type="InterPro" id="IPR001387">
    <property type="entry name" value="Cro/C1-type_HTH"/>
</dbReference>
<reference evidence="3 4" key="1">
    <citation type="submission" date="2017-07" db="EMBL/GenBank/DDBJ databases">
        <title>Draft whole genome sequences of clinical Proprionibacteriaceae strains.</title>
        <authorList>
            <person name="Bernier A.-M."/>
            <person name="Bernard K."/>
            <person name="Domingo M.-C."/>
        </authorList>
    </citation>
    <scope>NUCLEOTIDE SEQUENCE [LARGE SCALE GENOMIC DNA]</scope>
    <source>
        <strain evidence="3 4">NML 130396</strain>
    </source>
</reference>
<sequence>MTDHGDGPGSQASAQPDPPSGVRHGHRQRLVVGDLLRTLRRRLDLSQRELADRLDTSQSLVAAWETGERDMQVGQLITACALAGWRPVLIDRKGGFVPILDSHGLIRDRGYRLFPAHLDVEIHHPERLVWRGDLDLPPVGAPRRPRRDALREEGGAAPGHPTVDEVAEHLRRRKAELRAEREARSAAIRSRLKPTVWEDCTCLIDCEETIVCGADCPCQCVCAA</sequence>
<dbReference type="Proteomes" id="UP000216311">
    <property type="component" value="Unassembled WGS sequence"/>
</dbReference>
<dbReference type="EMBL" id="NMVQ01000004">
    <property type="protein sequence ID" value="OYO24311.1"/>
    <property type="molecule type" value="Genomic_DNA"/>
</dbReference>
<feature type="region of interest" description="Disordered" evidence="1">
    <location>
        <begin position="141"/>
        <end position="162"/>
    </location>
</feature>
<dbReference type="SUPFAM" id="SSF47413">
    <property type="entry name" value="lambda repressor-like DNA-binding domains"/>
    <property type="match status" value="1"/>
</dbReference>
<dbReference type="Pfam" id="PF13560">
    <property type="entry name" value="HTH_31"/>
    <property type="match status" value="1"/>
</dbReference>
<dbReference type="PROSITE" id="PS50943">
    <property type="entry name" value="HTH_CROC1"/>
    <property type="match status" value="1"/>
</dbReference>
<accession>A0A255H9I4</accession>
<dbReference type="OrthoDB" id="3776222at2"/>
<name>A0A255H9I4_9ACTN</name>
<dbReference type="SMART" id="SM00530">
    <property type="entry name" value="HTH_XRE"/>
    <property type="match status" value="1"/>
</dbReference>
<evidence type="ECO:0000259" key="2">
    <source>
        <dbReference type="PROSITE" id="PS50943"/>
    </source>
</evidence>
<organism evidence="3 4">
    <name type="scientific">Enemella dayhoffiae</name>
    <dbReference type="NCBI Taxonomy" id="2016507"/>
    <lineage>
        <taxon>Bacteria</taxon>
        <taxon>Bacillati</taxon>
        <taxon>Actinomycetota</taxon>
        <taxon>Actinomycetes</taxon>
        <taxon>Propionibacteriales</taxon>
        <taxon>Propionibacteriaceae</taxon>
        <taxon>Enemella</taxon>
    </lineage>
</organism>
<comment type="caution">
    <text evidence="3">The sequence shown here is derived from an EMBL/GenBank/DDBJ whole genome shotgun (WGS) entry which is preliminary data.</text>
</comment>